<name>A0ACB8Z9A0_9ASTR</name>
<gene>
    <name evidence="1" type="ORF">L1987_77113</name>
</gene>
<sequence>MESLAVFRPVTLTDPWRTSPNFTSVSLPSVSPSLQNSSTCGCRIATRVRDFGFGRQDHNRLNCYRQENASSSMEDEHEPPQEAILRVISEISKAEGRIGQTTTMILGGTIANDSTYDGISLTKMLNIYPAARGFTAIGSGGDDFVQSMVVAVESVVQHPIPQGKVKQKLSSGGKYVSVNIGPVQIVSSKQVQAVYYAMRRDDRMRYFL</sequence>
<reference evidence="2" key="1">
    <citation type="journal article" date="2022" name="Mol. Ecol. Resour.">
        <title>The genomes of chicory, endive, great burdock and yacon provide insights into Asteraceae palaeo-polyploidization history and plant inulin production.</title>
        <authorList>
            <person name="Fan W."/>
            <person name="Wang S."/>
            <person name="Wang H."/>
            <person name="Wang A."/>
            <person name="Jiang F."/>
            <person name="Liu H."/>
            <person name="Zhao H."/>
            <person name="Xu D."/>
            <person name="Zhang Y."/>
        </authorList>
    </citation>
    <scope>NUCLEOTIDE SEQUENCE [LARGE SCALE GENOMIC DNA]</scope>
    <source>
        <strain evidence="2">cv. Yunnan</strain>
    </source>
</reference>
<evidence type="ECO:0000313" key="1">
    <source>
        <dbReference type="EMBL" id="KAI3694152.1"/>
    </source>
</evidence>
<evidence type="ECO:0000313" key="2">
    <source>
        <dbReference type="Proteomes" id="UP001056120"/>
    </source>
</evidence>
<dbReference type="Proteomes" id="UP001056120">
    <property type="component" value="Linkage Group LG26"/>
</dbReference>
<organism evidence="1 2">
    <name type="scientific">Smallanthus sonchifolius</name>
    <dbReference type="NCBI Taxonomy" id="185202"/>
    <lineage>
        <taxon>Eukaryota</taxon>
        <taxon>Viridiplantae</taxon>
        <taxon>Streptophyta</taxon>
        <taxon>Embryophyta</taxon>
        <taxon>Tracheophyta</taxon>
        <taxon>Spermatophyta</taxon>
        <taxon>Magnoliopsida</taxon>
        <taxon>eudicotyledons</taxon>
        <taxon>Gunneridae</taxon>
        <taxon>Pentapetalae</taxon>
        <taxon>asterids</taxon>
        <taxon>campanulids</taxon>
        <taxon>Asterales</taxon>
        <taxon>Asteraceae</taxon>
        <taxon>Asteroideae</taxon>
        <taxon>Heliantheae alliance</taxon>
        <taxon>Millerieae</taxon>
        <taxon>Smallanthus</taxon>
    </lineage>
</organism>
<proteinExistence type="predicted"/>
<keyword evidence="2" id="KW-1185">Reference proteome</keyword>
<comment type="caution">
    <text evidence="1">The sequence shown here is derived from an EMBL/GenBank/DDBJ whole genome shotgun (WGS) entry which is preliminary data.</text>
</comment>
<reference evidence="1 2" key="2">
    <citation type="journal article" date="2022" name="Mol. Ecol. Resour.">
        <title>The genomes of chicory, endive, great burdock and yacon provide insights into Asteraceae paleo-polyploidization history and plant inulin production.</title>
        <authorList>
            <person name="Fan W."/>
            <person name="Wang S."/>
            <person name="Wang H."/>
            <person name="Wang A."/>
            <person name="Jiang F."/>
            <person name="Liu H."/>
            <person name="Zhao H."/>
            <person name="Xu D."/>
            <person name="Zhang Y."/>
        </authorList>
    </citation>
    <scope>NUCLEOTIDE SEQUENCE [LARGE SCALE GENOMIC DNA]</scope>
    <source>
        <strain evidence="2">cv. Yunnan</strain>
        <tissue evidence="1">Leaves</tissue>
    </source>
</reference>
<dbReference type="EMBL" id="CM042043">
    <property type="protein sequence ID" value="KAI3694152.1"/>
    <property type="molecule type" value="Genomic_DNA"/>
</dbReference>
<accession>A0ACB8Z9A0</accession>
<protein>
    <submittedName>
        <fullName evidence="1">Uncharacterized protein</fullName>
    </submittedName>
</protein>